<dbReference type="AlphaFoldDB" id="T1HSD5"/>
<name>T1HSD5_RHOPR</name>
<reference evidence="1" key="1">
    <citation type="submission" date="2015-05" db="UniProtKB">
        <authorList>
            <consortium name="EnsemblMetazoa"/>
        </authorList>
    </citation>
    <scope>IDENTIFICATION</scope>
</reference>
<dbReference type="EMBL" id="ACPB03004811">
    <property type="status" value="NOT_ANNOTATED_CDS"/>
    <property type="molecule type" value="Genomic_DNA"/>
</dbReference>
<organism evidence="1 2">
    <name type="scientific">Rhodnius prolixus</name>
    <name type="common">Triatomid bug</name>
    <dbReference type="NCBI Taxonomy" id="13249"/>
    <lineage>
        <taxon>Eukaryota</taxon>
        <taxon>Metazoa</taxon>
        <taxon>Ecdysozoa</taxon>
        <taxon>Arthropoda</taxon>
        <taxon>Hexapoda</taxon>
        <taxon>Insecta</taxon>
        <taxon>Pterygota</taxon>
        <taxon>Neoptera</taxon>
        <taxon>Paraneoptera</taxon>
        <taxon>Hemiptera</taxon>
        <taxon>Heteroptera</taxon>
        <taxon>Panheteroptera</taxon>
        <taxon>Cimicomorpha</taxon>
        <taxon>Reduviidae</taxon>
        <taxon>Triatominae</taxon>
        <taxon>Rhodnius</taxon>
    </lineage>
</organism>
<dbReference type="HOGENOM" id="CLU_3175967_0_0_1"/>
<dbReference type="EnsemblMetazoa" id="RPRC006955-RA">
    <property type="protein sequence ID" value="RPRC006955-PA"/>
    <property type="gene ID" value="RPRC006955"/>
</dbReference>
<dbReference type="VEuPathDB" id="VectorBase:RPRC006955"/>
<evidence type="ECO:0000313" key="1">
    <source>
        <dbReference type="EnsemblMetazoa" id="RPRC006955-PA"/>
    </source>
</evidence>
<accession>T1HSD5</accession>
<keyword evidence="2" id="KW-1185">Reference proteome</keyword>
<proteinExistence type="predicted"/>
<dbReference type="Proteomes" id="UP000015103">
    <property type="component" value="Unassembled WGS sequence"/>
</dbReference>
<evidence type="ECO:0000313" key="2">
    <source>
        <dbReference type="Proteomes" id="UP000015103"/>
    </source>
</evidence>
<protein>
    <submittedName>
        <fullName evidence="1">Uncharacterized protein</fullName>
    </submittedName>
</protein>
<dbReference type="InParanoid" id="T1HSD5"/>
<sequence length="47" mass="4907">MSGKGLSFLQAVPFLLLTGEHVALMNAANLNVVLRKCGSVNLPGVIL</sequence>